<organism evidence="2 3">
    <name type="scientific">Meristemomyces frigidus</name>
    <dbReference type="NCBI Taxonomy" id="1508187"/>
    <lineage>
        <taxon>Eukaryota</taxon>
        <taxon>Fungi</taxon>
        <taxon>Dikarya</taxon>
        <taxon>Ascomycota</taxon>
        <taxon>Pezizomycotina</taxon>
        <taxon>Dothideomycetes</taxon>
        <taxon>Dothideomycetidae</taxon>
        <taxon>Mycosphaerellales</taxon>
        <taxon>Teratosphaeriaceae</taxon>
        <taxon>Meristemomyces</taxon>
    </lineage>
</organism>
<dbReference type="AlphaFoldDB" id="A0AAN7TGU2"/>
<sequence length="364" mass="38500">MFATRNRDENAIHQQQTAAASKPLNQGIKGLAPKTPGNKAKIPFNDENAAFGKTGGQGKNGGLFGGAKTGKAEKVTAFVTPAGPRTRAPLGAKTTNAKALQTPAPPSAVKASATKPTSPRLRRAKVKIHTATPDPLDDDGVADIEYMPPRGVPLPDLPEDDWPLDRTFPQFDGANLTKGMWEEFRPATKGSDDELSDFDEKCAKAEAGRKRREAAERRPATVKARSAVSALSEVDGHERKRVGPGFAAPTAATRARMPATTASKKATTVAPANARHTAAKVASNSTLGYSKGRAVSASARVPLVGIHEKPVSRTVFKKASPSKATMAAGMTLNDLLDLQVVEEETEPQPCIGVDDELADFQLQL</sequence>
<feature type="region of interest" description="Disordered" evidence="1">
    <location>
        <begin position="1"/>
        <end position="67"/>
    </location>
</feature>
<name>A0AAN7TGU2_9PEZI</name>
<dbReference type="Proteomes" id="UP001310890">
    <property type="component" value="Unassembled WGS sequence"/>
</dbReference>
<dbReference type="EMBL" id="JAVRRL010000027">
    <property type="protein sequence ID" value="KAK5112899.1"/>
    <property type="molecule type" value="Genomic_DNA"/>
</dbReference>
<comment type="caution">
    <text evidence="2">The sequence shown here is derived from an EMBL/GenBank/DDBJ whole genome shotgun (WGS) entry which is preliminary data.</text>
</comment>
<accession>A0AAN7TGU2</accession>
<evidence type="ECO:0000313" key="3">
    <source>
        <dbReference type="Proteomes" id="UP001310890"/>
    </source>
</evidence>
<protein>
    <submittedName>
        <fullName evidence="2">Uncharacterized protein</fullName>
    </submittedName>
</protein>
<reference evidence="2" key="1">
    <citation type="submission" date="2023-08" db="EMBL/GenBank/DDBJ databases">
        <title>Black Yeasts Isolated from many extreme environments.</title>
        <authorList>
            <person name="Coleine C."/>
            <person name="Stajich J.E."/>
            <person name="Selbmann L."/>
        </authorList>
    </citation>
    <scope>NUCLEOTIDE SEQUENCE</scope>
    <source>
        <strain evidence="2">CCFEE 5401</strain>
    </source>
</reference>
<proteinExistence type="predicted"/>
<feature type="compositionally biased region" description="Basic and acidic residues" evidence="1">
    <location>
        <begin position="1"/>
        <end position="11"/>
    </location>
</feature>
<gene>
    <name evidence="2" type="ORF">LTR62_003721</name>
</gene>
<feature type="compositionally biased region" description="Gly residues" evidence="1">
    <location>
        <begin position="53"/>
        <end position="67"/>
    </location>
</feature>
<evidence type="ECO:0000313" key="2">
    <source>
        <dbReference type="EMBL" id="KAK5112899.1"/>
    </source>
</evidence>
<feature type="region of interest" description="Disordered" evidence="1">
    <location>
        <begin position="205"/>
        <end position="245"/>
    </location>
</feature>
<feature type="region of interest" description="Disordered" evidence="1">
    <location>
        <begin position="79"/>
        <end position="179"/>
    </location>
</feature>
<evidence type="ECO:0000256" key="1">
    <source>
        <dbReference type="SAM" id="MobiDB-lite"/>
    </source>
</evidence>
<feature type="compositionally biased region" description="Basic and acidic residues" evidence="1">
    <location>
        <begin position="205"/>
        <end position="219"/>
    </location>
</feature>